<reference evidence="1" key="1">
    <citation type="submission" date="2022-02" db="EMBL/GenBank/DDBJ databases">
        <title>Fredinandcohnia quinoae sp. nov. isolated from Chenopodium quinoa seeds.</title>
        <authorList>
            <person name="Saati-Santamaria Z."/>
            <person name="Flores-Felix J.D."/>
            <person name="Igual J.M."/>
            <person name="Velazquez E."/>
            <person name="Garcia-Fraile P."/>
            <person name="Martinez-Molina E."/>
        </authorList>
    </citation>
    <scope>NUCLEOTIDE SEQUENCE</scope>
    <source>
        <strain evidence="1">SECRCQ15</strain>
    </source>
</reference>
<dbReference type="PANTHER" id="PTHR48100">
    <property type="entry name" value="BROAD-SPECIFICITY PHOSPHATASE YOR283W-RELATED"/>
    <property type="match status" value="1"/>
</dbReference>
<dbReference type="RefSeq" id="WP_240256329.1">
    <property type="nucleotide sequence ID" value="NZ_JAKTTI010000022.1"/>
</dbReference>
<dbReference type="AlphaFoldDB" id="A0AAW5EAH0"/>
<evidence type="ECO:0000313" key="2">
    <source>
        <dbReference type="Proteomes" id="UP001431131"/>
    </source>
</evidence>
<accession>A0AAW5EAH0</accession>
<dbReference type="InterPro" id="IPR050275">
    <property type="entry name" value="PGM_Phosphatase"/>
</dbReference>
<comment type="caution">
    <text evidence="1">The sequence shown here is derived from an EMBL/GenBank/DDBJ whole genome shotgun (WGS) entry which is preliminary data.</text>
</comment>
<dbReference type="Pfam" id="PF00300">
    <property type="entry name" value="His_Phos_1"/>
    <property type="match status" value="1"/>
</dbReference>
<name>A0AAW5EAH0_9BACI</name>
<dbReference type="SMART" id="SM00855">
    <property type="entry name" value="PGAM"/>
    <property type="match status" value="1"/>
</dbReference>
<dbReference type="GO" id="GO:0005737">
    <property type="term" value="C:cytoplasm"/>
    <property type="evidence" value="ECO:0007669"/>
    <property type="project" value="TreeGrafter"/>
</dbReference>
<evidence type="ECO:0000313" key="1">
    <source>
        <dbReference type="EMBL" id="MCH1626411.1"/>
    </source>
</evidence>
<dbReference type="InterPro" id="IPR029033">
    <property type="entry name" value="His_PPase_superfam"/>
</dbReference>
<sequence length="202" mass="23699">MDAMDDRVVIALFRHGVTEANEKHAYLGWTDSPLYPMESIHSLRYEQFFSSDLPRCMETLRILFPTARPVVLKELREMNFGKWEGKTYEELKEIQEYQDWLANPFEKTPLEGESFEEFSKRIQAGWDRIVADCSGCNRIAVMTHGGVIRYLLSQYAPVQKEFWDWQVGHASGYELEFEIDALRRGERCTLLREVPLTEKRHG</sequence>
<dbReference type="GO" id="GO:0016791">
    <property type="term" value="F:phosphatase activity"/>
    <property type="evidence" value="ECO:0007669"/>
    <property type="project" value="TreeGrafter"/>
</dbReference>
<dbReference type="PANTHER" id="PTHR48100:SF1">
    <property type="entry name" value="HISTIDINE PHOSPHATASE FAMILY PROTEIN-RELATED"/>
    <property type="match status" value="1"/>
</dbReference>
<dbReference type="CDD" id="cd07067">
    <property type="entry name" value="HP_PGM_like"/>
    <property type="match status" value="1"/>
</dbReference>
<organism evidence="1 2">
    <name type="scientific">Fredinandcohnia quinoae</name>
    <dbReference type="NCBI Taxonomy" id="2918902"/>
    <lineage>
        <taxon>Bacteria</taxon>
        <taxon>Bacillati</taxon>
        <taxon>Bacillota</taxon>
        <taxon>Bacilli</taxon>
        <taxon>Bacillales</taxon>
        <taxon>Bacillaceae</taxon>
        <taxon>Fredinandcohnia</taxon>
    </lineage>
</organism>
<dbReference type="Proteomes" id="UP001431131">
    <property type="component" value="Unassembled WGS sequence"/>
</dbReference>
<dbReference type="Gene3D" id="3.40.50.1240">
    <property type="entry name" value="Phosphoglycerate mutase-like"/>
    <property type="match status" value="1"/>
</dbReference>
<proteinExistence type="predicted"/>
<keyword evidence="2" id="KW-1185">Reference proteome</keyword>
<gene>
    <name evidence="1" type="ORF">MJG50_13815</name>
</gene>
<dbReference type="InterPro" id="IPR013078">
    <property type="entry name" value="His_Pase_superF_clade-1"/>
</dbReference>
<protein>
    <submittedName>
        <fullName evidence="1">Histidine phosphatase family protein</fullName>
    </submittedName>
</protein>
<dbReference type="EMBL" id="JAKTTI010000022">
    <property type="protein sequence ID" value="MCH1626411.1"/>
    <property type="molecule type" value="Genomic_DNA"/>
</dbReference>
<dbReference type="SUPFAM" id="SSF53254">
    <property type="entry name" value="Phosphoglycerate mutase-like"/>
    <property type="match status" value="1"/>
</dbReference>